<gene>
    <name evidence="13" type="ORF">GCM10011314_28170</name>
</gene>
<comment type="similarity">
    <text evidence="2">Belongs to the methyltransferase superfamily. L-isoaspartyl/D-aspartyl protein methyltransferase family.</text>
</comment>
<comment type="subcellular location">
    <subcellularLocation>
        <location evidence="1">Cytoplasm</location>
    </subcellularLocation>
</comment>
<keyword evidence="8" id="KW-0949">S-adenosyl-L-methionine</keyword>
<feature type="region of interest" description="Disordered" evidence="12">
    <location>
        <begin position="22"/>
        <end position="42"/>
    </location>
</feature>
<evidence type="ECO:0000256" key="6">
    <source>
        <dbReference type="ARBA" id="ARBA00022603"/>
    </source>
</evidence>
<evidence type="ECO:0000256" key="11">
    <source>
        <dbReference type="ARBA" id="ARBA00031350"/>
    </source>
</evidence>
<dbReference type="GO" id="GO:0032259">
    <property type="term" value="P:methylation"/>
    <property type="evidence" value="ECO:0007669"/>
    <property type="project" value="UniProtKB-KW"/>
</dbReference>
<dbReference type="GO" id="GO:0004719">
    <property type="term" value="F:protein-L-isoaspartate (D-aspartate) O-methyltransferase activity"/>
    <property type="evidence" value="ECO:0007669"/>
    <property type="project" value="UniProtKB-EC"/>
</dbReference>
<dbReference type="PANTHER" id="PTHR11579:SF0">
    <property type="entry name" value="PROTEIN-L-ISOASPARTATE(D-ASPARTATE) O-METHYLTRANSFERASE"/>
    <property type="match status" value="1"/>
</dbReference>
<dbReference type="Pfam" id="PF01135">
    <property type="entry name" value="PCMT"/>
    <property type="match status" value="1"/>
</dbReference>
<evidence type="ECO:0000256" key="5">
    <source>
        <dbReference type="ARBA" id="ARBA00022490"/>
    </source>
</evidence>
<dbReference type="RefSeq" id="WP_035949378.1">
    <property type="nucleotide sequence ID" value="NZ_BMEA01000002.1"/>
</dbReference>
<dbReference type="GO" id="GO:0005737">
    <property type="term" value="C:cytoplasm"/>
    <property type="evidence" value="ECO:0007669"/>
    <property type="project" value="UniProtKB-SubCell"/>
</dbReference>
<organism evidence="13 14">
    <name type="scientific">Knoellia flava</name>
    <dbReference type="NCBI Taxonomy" id="913969"/>
    <lineage>
        <taxon>Bacteria</taxon>
        <taxon>Bacillati</taxon>
        <taxon>Actinomycetota</taxon>
        <taxon>Actinomycetes</taxon>
        <taxon>Micrococcales</taxon>
        <taxon>Intrasporangiaceae</taxon>
        <taxon>Knoellia</taxon>
    </lineage>
</organism>
<dbReference type="EC" id="2.1.1.77" evidence="3"/>
<dbReference type="Gene3D" id="3.40.50.150">
    <property type="entry name" value="Vaccinia Virus protein VP39"/>
    <property type="match status" value="1"/>
</dbReference>
<dbReference type="InterPro" id="IPR000682">
    <property type="entry name" value="PCMT"/>
</dbReference>
<reference evidence="13" key="1">
    <citation type="journal article" date="2014" name="Int. J. Syst. Evol. Microbiol.">
        <title>Complete genome sequence of Corynebacterium casei LMG S-19264T (=DSM 44701T), isolated from a smear-ripened cheese.</title>
        <authorList>
            <consortium name="US DOE Joint Genome Institute (JGI-PGF)"/>
            <person name="Walter F."/>
            <person name="Albersmeier A."/>
            <person name="Kalinowski J."/>
            <person name="Ruckert C."/>
        </authorList>
    </citation>
    <scope>NUCLEOTIDE SEQUENCE</scope>
    <source>
        <strain evidence="13">CGMCC 1.10749</strain>
    </source>
</reference>
<reference evidence="13" key="2">
    <citation type="submission" date="2020-09" db="EMBL/GenBank/DDBJ databases">
        <authorList>
            <person name="Sun Q."/>
            <person name="Zhou Y."/>
        </authorList>
    </citation>
    <scope>NUCLEOTIDE SEQUENCE</scope>
    <source>
        <strain evidence="13">CGMCC 1.10749</strain>
    </source>
</reference>
<evidence type="ECO:0000313" key="14">
    <source>
        <dbReference type="Proteomes" id="UP000628079"/>
    </source>
</evidence>
<keyword evidence="5" id="KW-0963">Cytoplasm</keyword>
<evidence type="ECO:0000256" key="3">
    <source>
        <dbReference type="ARBA" id="ARBA00011890"/>
    </source>
</evidence>
<name>A0A8H9FW84_9MICO</name>
<dbReference type="EMBL" id="BMEA01000002">
    <property type="protein sequence ID" value="GGB86730.1"/>
    <property type="molecule type" value="Genomic_DNA"/>
</dbReference>
<evidence type="ECO:0000256" key="9">
    <source>
        <dbReference type="ARBA" id="ARBA00030757"/>
    </source>
</evidence>
<dbReference type="InterPro" id="IPR029063">
    <property type="entry name" value="SAM-dependent_MTases_sf"/>
</dbReference>
<dbReference type="AlphaFoldDB" id="A0A8H9FW84"/>
<evidence type="ECO:0000256" key="1">
    <source>
        <dbReference type="ARBA" id="ARBA00004496"/>
    </source>
</evidence>
<dbReference type="SUPFAM" id="SSF53335">
    <property type="entry name" value="S-adenosyl-L-methionine-dependent methyltransferases"/>
    <property type="match status" value="1"/>
</dbReference>
<evidence type="ECO:0000256" key="4">
    <source>
        <dbReference type="ARBA" id="ARBA00013346"/>
    </source>
</evidence>
<evidence type="ECO:0000256" key="8">
    <source>
        <dbReference type="ARBA" id="ARBA00022691"/>
    </source>
</evidence>
<evidence type="ECO:0000256" key="10">
    <source>
        <dbReference type="ARBA" id="ARBA00031323"/>
    </source>
</evidence>
<evidence type="ECO:0000313" key="13">
    <source>
        <dbReference type="EMBL" id="GGB86730.1"/>
    </source>
</evidence>
<sequence>MDTAARVAEAMAAWPRQGFLPRRERRHAGRDVPLPIGHGQTNSQPRTVVAMLELLDARPGDRVLDIGAGSGWTTALLAHLTGPGGSVVGVERIEDIALAGAANLQRTGMPWARLVLASPGVLGAPGEGPFDRILVSAEAESLPRALLGQLVPGGVMVVPVRGWMHRVVRDPGFDADGSPTGDAHVEVHGAYRFVPLVED</sequence>
<accession>A0A8H9FW84</accession>
<evidence type="ECO:0000256" key="7">
    <source>
        <dbReference type="ARBA" id="ARBA00022679"/>
    </source>
</evidence>
<dbReference type="CDD" id="cd02440">
    <property type="entry name" value="AdoMet_MTases"/>
    <property type="match status" value="1"/>
</dbReference>
<comment type="caution">
    <text evidence="13">The sequence shown here is derived from an EMBL/GenBank/DDBJ whole genome shotgun (WGS) entry which is preliminary data.</text>
</comment>
<proteinExistence type="inferred from homology"/>
<dbReference type="PANTHER" id="PTHR11579">
    <property type="entry name" value="PROTEIN-L-ISOASPARTATE O-METHYLTRANSFERASE"/>
    <property type="match status" value="1"/>
</dbReference>
<evidence type="ECO:0000256" key="2">
    <source>
        <dbReference type="ARBA" id="ARBA00005369"/>
    </source>
</evidence>
<keyword evidence="7" id="KW-0808">Transferase</keyword>
<evidence type="ECO:0000256" key="12">
    <source>
        <dbReference type="SAM" id="MobiDB-lite"/>
    </source>
</evidence>
<dbReference type="Proteomes" id="UP000628079">
    <property type="component" value="Unassembled WGS sequence"/>
</dbReference>
<protein>
    <recommendedName>
        <fullName evidence="4">Protein-L-isoaspartate O-methyltransferase</fullName>
        <ecNumber evidence="3">2.1.1.77</ecNumber>
    </recommendedName>
    <alternativeName>
        <fullName evidence="11">L-isoaspartyl protein carboxyl methyltransferase</fullName>
    </alternativeName>
    <alternativeName>
        <fullName evidence="9">Protein L-isoaspartyl methyltransferase</fullName>
    </alternativeName>
    <alternativeName>
        <fullName evidence="10">Protein-beta-aspartate methyltransferase</fullName>
    </alternativeName>
</protein>
<keyword evidence="6 13" id="KW-0489">Methyltransferase</keyword>